<feature type="region of interest" description="Disordered" evidence="1">
    <location>
        <begin position="57"/>
        <end position="114"/>
    </location>
</feature>
<keyword evidence="4" id="KW-1185">Reference proteome</keyword>
<dbReference type="Proteomes" id="UP000635142">
    <property type="component" value="Unassembled WGS sequence"/>
</dbReference>
<evidence type="ECO:0000313" key="4">
    <source>
        <dbReference type="Proteomes" id="UP000635142"/>
    </source>
</evidence>
<dbReference type="AlphaFoldDB" id="A0A927D498"/>
<feature type="signal peptide" evidence="2">
    <location>
        <begin position="1"/>
        <end position="21"/>
    </location>
</feature>
<evidence type="ECO:0000256" key="2">
    <source>
        <dbReference type="SAM" id="SignalP"/>
    </source>
</evidence>
<protein>
    <submittedName>
        <fullName evidence="3">Transketolase</fullName>
    </submittedName>
</protein>
<organism evidence="3 4">
    <name type="scientific">Sulfitobacter aestuariivivens</name>
    <dbReference type="NCBI Taxonomy" id="2766981"/>
    <lineage>
        <taxon>Bacteria</taxon>
        <taxon>Pseudomonadati</taxon>
        <taxon>Pseudomonadota</taxon>
        <taxon>Alphaproteobacteria</taxon>
        <taxon>Rhodobacterales</taxon>
        <taxon>Roseobacteraceae</taxon>
        <taxon>Sulfitobacter</taxon>
    </lineage>
</organism>
<dbReference type="EMBL" id="JACTAG010000001">
    <property type="protein sequence ID" value="MBD3662967.1"/>
    <property type="molecule type" value="Genomic_DNA"/>
</dbReference>
<feature type="compositionally biased region" description="Polar residues" evidence="1">
    <location>
        <begin position="101"/>
        <end position="112"/>
    </location>
</feature>
<proteinExistence type="predicted"/>
<reference evidence="3" key="1">
    <citation type="submission" date="2020-08" db="EMBL/GenBank/DDBJ databases">
        <title>Sulfitobacter aestuariivivens sp. nov., isolated from a tidal flat.</title>
        <authorList>
            <person name="Park S."/>
            <person name="Yoon J.-H."/>
        </authorList>
    </citation>
    <scope>NUCLEOTIDE SEQUENCE</scope>
    <source>
        <strain evidence="3">TSTF-M16</strain>
    </source>
</reference>
<gene>
    <name evidence="3" type="ORF">H9Q16_03440</name>
</gene>
<comment type="caution">
    <text evidence="3">The sequence shown here is derived from an EMBL/GenBank/DDBJ whole genome shotgun (WGS) entry which is preliminary data.</text>
</comment>
<dbReference type="RefSeq" id="WP_191073959.1">
    <property type="nucleotide sequence ID" value="NZ_JACTAG010000001.1"/>
</dbReference>
<evidence type="ECO:0000313" key="3">
    <source>
        <dbReference type="EMBL" id="MBD3662967.1"/>
    </source>
</evidence>
<feature type="chain" id="PRO_5037802796" evidence="2">
    <location>
        <begin position="22"/>
        <end position="334"/>
    </location>
</feature>
<accession>A0A927D498</accession>
<name>A0A927D498_9RHOB</name>
<sequence length="334" mass="36013">MNKAIAIFTTCGVLIGTSAHAAVSPPALGSVPNMRDASITFADPQISALVWQAKNDKAKGNGKAKAAGQKKKPQKASNKAKNTGNKAQKKEKAKVAPGQAKKQTTNQANASAQDRAVRVDRMLRSEAPADRDIRGLLGTASLLALAPGVSIGEVSDSEIITYRNCPPGLAKKDPPCVPPGLAKKGVTYDEWAGYGQQDWDRLWLDRRSGLLNTDVRPTRDGLLLQSDQIAELFGLPTAPRGQRYAVIDGMPVLLDENDYTSLLLVNELAQVTQVDPLTTIAPTAALNQTELQRFYRLPPLTPGENYAVLNGQIVRLSDSQYETLQLIRIARAIL</sequence>
<evidence type="ECO:0000256" key="1">
    <source>
        <dbReference type="SAM" id="MobiDB-lite"/>
    </source>
</evidence>
<keyword evidence="2" id="KW-0732">Signal</keyword>